<reference evidence="3 4" key="1">
    <citation type="submission" date="2017-10" db="EMBL/GenBank/DDBJ databases">
        <title>The draft genome sequence of Williamsia sp. BULT 1.1 isolated from the semi-arid grassland soils from South Africa.</title>
        <authorList>
            <person name="Kabwe M.H."/>
            <person name="Govender N."/>
            <person name="Mutseka Lunga P."/>
            <person name="Vikram S."/>
            <person name="Makhalanyane T.P."/>
        </authorList>
    </citation>
    <scope>NUCLEOTIDE SEQUENCE [LARGE SCALE GENOMIC DNA]</scope>
    <source>
        <strain evidence="3 4">BULT 1.1</strain>
    </source>
</reference>
<feature type="region of interest" description="Disordered" evidence="1">
    <location>
        <begin position="144"/>
        <end position="164"/>
    </location>
</feature>
<evidence type="ECO:0000313" key="3">
    <source>
        <dbReference type="EMBL" id="PHV65753.1"/>
    </source>
</evidence>
<feature type="transmembrane region" description="Helical" evidence="2">
    <location>
        <begin position="20"/>
        <end position="39"/>
    </location>
</feature>
<dbReference type="AlphaFoldDB" id="A0A2G3PJ35"/>
<comment type="caution">
    <text evidence="3">The sequence shown here is derived from an EMBL/GenBank/DDBJ whole genome shotgun (WGS) entry which is preliminary data.</text>
</comment>
<dbReference type="EMBL" id="PEBD01000010">
    <property type="protein sequence ID" value="PHV65753.1"/>
    <property type="molecule type" value="Genomic_DNA"/>
</dbReference>
<dbReference type="RefSeq" id="WP_143696579.1">
    <property type="nucleotide sequence ID" value="NZ_PEBD01000010.1"/>
</dbReference>
<protein>
    <submittedName>
        <fullName evidence="3">Uncharacterized protein</fullName>
    </submittedName>
</protein>
<keyword evidence="2" id="KW-0472">Membrane</keyword>
<evidence type="ECO:0000256" key="2">
    <source>
        <dbReference type="SAM" id="Phobius"/>
    </source>
</evidence>
<gene>
    <name evidence="3" type="ORF">CSW57_18740</name>
</gene>
<keyword evidence="2" id="KW-1133">Transmembrane helix</keyword>
<sequence length="164" mass="16641">MYVSRVRQTPPSGTLRSAGVVSGWLLTTAAVGALAFAVGDNADQELTGQVITPAATVAAHVEPANTGSVGSVLTHAKVTAAVVNATRTTGQQPACSRVGSTDHVRSLLTRERAVQSSSRRGPRTLARAADFTCPHAIAATFTGTRVGSVPGSGLPGRASLDGPR</sequence>
<evidence type="ECO:0000256" key="1">
    <source>
        <dbReference type="SAM" id="MobiDB-lite"/>
    </source>
</evidence>
<organism evidence="3 4">
    <name type="scientific">Williamsia marianensis</name>
    <dbReference type="NCBI Taxonomy" id="85044"/>
    <lineage>
        <taxon>Bacteria</taxon>
        <taxon>Bacillati</taxon>
        <taxon>Actinomycetota</taxon>
        <taxon>Actinomycetes</taxon>
        <taxon>Mycobacteriales</taxon>
        <taxon>Nocardiaceae</taxon>
        <taxon>Williamsia</taxon>
    </lineage>
</organism>
<evidence type="ECO:0000313" key="4">
    <source>
        <dbReference type="Proteomes" id="UP000225108"/>
    </source>
</evidence>
<accession>A0A2G3PJ35</accession>
<name>A0A2G3PJ35_WILMA</name>
<keyword evidence="2" id="KW-0812">Transmembrane</keyword>
<dbReference type="Proteomes" id="UP000225108">
    <property type="component" value="Unassembled WGS sequence"/>
</dbReference>
<proteinExistence type="predicted"/>